<dbReference type="PROSITE" id="PS51257">
    <property type="entry name" value="PROKAR_LIPOPROTEIN"/>
    <property type="match status" value="1"/>
</dbReference>
<dbReference type="EMBL" id="VTOX01000009">
    <property type="protein sequence ID" value="NKE68215.1"/>
    <property type="molecule type" value="Genomic_DNA"/>
</dbReference>
<dbReference type="CDD" id="cd02062">
    <property type="entry name" value="Nitro_FMN_reductase"/>
    <property type="match status" value="1"/>
</dbReference>
<dbReference type="InterPro" id="IPR050627">
    <property type="entry name" value="Nitroreductase/BluB"/>
</dbReference>
<dbReference type="Proteomes" id="UP000521868">
    <property type="component" value="Unassembled WGS sequence"/>
</dbReference>
<accession>A0A7X6I8B7</accession>
<organism evidence="2 3">
    <name type="scientific">Ramlibacter lithotrophicus</name>
    <dbReference type="NCBI Taxonomy" id="2606681"/>
    <lineage>
        <taxon>Bacteria</taxon>
        <taxon>Pseudomonadati</taxon>
        <taxon>Pseudomonadota</taxon>
        <taxon>Betaproteobacteria</taxon>
        <taxon>Burkholderiales</taxon>
        <taxon>Comamonadaceae</taxon>
        <taxon>Ramlibacter</taxon>
    </lineage>
</organism>
<evidence type="ECO:0000313" key="2">
    <source>
        <dbReference type="EMBL" id="NKE68215.1"/>
    </source>
</evidence>
<comment type="caution">
    <text evidence="2">The sequence shown here is derived from an EMBL/GenBank/DDBJ whole genome shotgun (WGS) entry which is preliminary data.</text>
</comment>
<dbReference type="PANTHER" id="PTHR23026">
    <property type="entry name" value="NADPH NITROREDUCTASE"/>
    <property type="match status" value="1"/>
</dbReference>
<dbReference type="SUPFAM" id="SSF55469">
    <property type="entry name" value="FMN-dependent nitroreductase-like"/>
    <property type="match status" value="2"/>
</dbReference>
<dbReference type="Gene3D" id="3.40.109.10">
    <property type="entry name" value="NADH Oxidase"/>
    <property type="match status" value="2"/>
</dbReference>
<evidence type="ECO:0000256" key="1">
    <source>
        <dbReference type="SAM" id="SignalP"/>
    </source>
</evidence>
<dbReference type="NCBIfam" id="NF047509">
    <property type="entry name" value="Rv3131_FMN_oxido"/>
    <property type="match status" value="1"/>
</dbReference>
<dbReference type="GO" id="GO:0016491">
    <property type="term" value="F:oxidoreductase activity"/>
    <property type="evidence" value="ECO:0007669"/>
    <property type="project" value="InterPro"/>
</dbReference>
<gene>
    <name evidence="2" type="ORF">RAMLITH_20570</name>
</gene>
<name>A0A7X6I8B7_9BURK</name>
<dbReference type="InterPro" id="IPR006311">
    <property type="entry name" value="TAT_signal"/>
</dbReference>
<keyword evidence="3" id="KW-1185">Reference proteome</keyword>
<reference evidence="2 3" key="1">
    <citation type="journal article" date="2020" name="Nature">
        <title>Bacterial chemolithoautotrophy via manganese oxidation.</title>
        <authorList>
            <person name="Yu H."/>
            <person name="Leadbetter J.R."/>
        </authorList>
    </citation>
    <scope>NUCLEOTIDE SEQUENCE [LARGE SCALE GENOMIC DNA]</scope>
    <source>
        <strain evidence="2 3">RBP-1</strain>
    </source>
</reference>
<dbReference type="PROSITE" id="PS51318">
    <property type="entry name" value="TAT"/>
    <property type="match status" value="1"/>
</dbReference>
<keyword evidence="1" id="KW-0732">Signal</keyword>
<sequence>MATRRNFFRSASVLAGTGALAACSGTGGSGYEQAASDTWRAVAPAARPHGAVMRELVRCATLAPSSHNTQCWKFRLASRSITVRPDFARRCPVVDPDDHHLFVSLGCAVENMVQAAAAHGFMAHAEPRDDRIEVMLEPMRPASSDLFHAITTRQSTRGEFDGRPLLPAELKELSHAGSRPGIQPLLLTDRNALEQVLALVTQGNEAQWRDPGFVAELKAWIRFGESEAVRTGDGLFSRCSGNPALPRWLGSRLFDFAVTPKSESDRYAAQVRSSAGIAVFASRGDGPQQWIEAGRAFERFALHATALGVRTAHLNQPVEVPALRQQLAGWLAIGGWRPHLVIRFGRGPVMPRSLRRPLDAVLPAPGPV</sequence>
<dbReference type="RefSeq" id="WP_168109339.1">
    <property type="nucleotide sequence ID" value="NZ_VTOX01000009.1"/>
</dbReference>
<evidence type="ECO:0000313" key="3">
    <source>
        <dbReference type="Proteomes" id="UP000521868"/>
    </source>
</evidence>
<dbReference type="InterPro" id="IPR000415">
    <property type="entry name" value="Nitroreductase-like"/>
</dbReference>
<proteinExistence type="predicted"/>
<dbReference type="PANTHER" id="PTHR23026:SF123">
    <property type="entry name" value="NAD(P)H NITROREDUCTASE RV3131-RELATED"/>
    <property type="match status" value="1"/>
</dbReference>
<protein>
    <submittedName>
        <fullName evidence="2">Tat pathway signal protein</fullName>
    </submittedName>
</protein>
<feature type="signal peptide" evidence="1">
    <location>
        <begin position="1"/>
        <end position="21"/>
    </location>
</feature>
<feature type="chain" id="PRO_5031111966" evidence="1">
    <location>
        <begin position="22"/>
        <end position="368"/>
    </location>
</feature>
<dbReference type="AlphaFoldDB" id="A0A7X6I8B7"/>